<evidence type="ECO:0000313" key="1">
    <source>
        <dbReference type="EMBL" id="KAK1667006.1"/>
    </source>
</evidence>
<name>A0AAD8SZ61_LOLMU</name>
<comment type="caution">
    <text evidence="1">The sequence shown here is derived from an EMBL/GenBank/DDBJ whole genome shotgun (WGS) entry which is preliminary data.</text>
</comment>
<gene>
    <name evidence="1" type="ORF">QYE76_055165</name>
</gene>
<dbReference type="EMBL" id="JAUUTY010000003">
    <property type="protein sequence ID" value="KAK1667006.1"/>
    <property type="molecule type" value="Genomic_DNA"/>
</dbReference>
<accession>A0AAD8SZ61</accession>
<reference evidence="1" key="1">
    <citation type="submission" date="2023-07" db="EMBL/GenBank/DDBJ databases">
        <title>A chromosome-level genome assembly of Lolium multiflorum.</title>
        <authorList>
            <person name="Chen Y."/>
            <person name="Copetti D."/>
            <person name="Kolliker R."/>
            <person name="Studer B."/>
        </authorList>
    </citation>
    <scope>NUCLEOTIDE SEQUENCE</scope>
    <source>
        <strain evidence="1">02402/16</strain>
        <tissue evidence="1">Leaf</tissue>
    </source>
</reference>
<proteinExistence type="predicted"/>
<dbReference type="Proteomes" id="UP001231189">
    <property type="component" value="Unassembled WGS sequence"/>
</dbReference>
<keyword evidence="2" id="KW-1185">Reference proteome</keyword>
<evidence type="ECO:0000313" key="2">
    <source>
        <dbReference type="Proteomes" id="UP001231189"/>
    </source>
</evidence>
<sequence length="162" mass="18662">MRAGGGDAPLGHGIEASDEATHGAAVASNPRGYSLSIWEFLLNKYVEQMVNYCTAGSNSSLHDVLESLVNLVNEKEQHILQLENKLDYVCAQLSDYKEKHIAHDKRHKDKRLEDEKYKSRTYCTLFFECVLKRRQKLCLIQEEKCKSRKCCTLFWLMEQLSC</sequence>
<dbReference type="AlphaFoldDB" id="A0AAD8SZ61"/>
<protein>
    <submittedName>
        <fullName evidence="1">Uncharacterized protein</fullName>
    </submittedName>
</protein>
<organism evidence="1 2">
    <name type="scientific">Lolium multiflorum</name>
    <name type="common">Italian ryegrass</name>
    <name type="synonym">Lolium perenne subsp. multiflorum</name>
    <dbReference type="NCBI Taxonomy" id="4521"/>
    <lineage>
        <taxon>Eukaryota</taxon>
        <taxon>Viridiplantae</taxon>
        <taxon>Streptophyta</taxon>
        <taxon>Embryophyta</taxon>
        <taxon>Tracheophyta</taxon>
        <taxon>Spermatophyta</taxon>
        <taxon>Magnoliopsida</taxon>
        <taxon>Liliopsida</taxon>
        <taxon>Poales</taxon>
        <taxon>Poaceae</taxon>
        <taxon>BOP clade</taxon>
        <taxon>Pooideae</taxon>
        <taxon>Poodae</taxon>
        <taxon>Poeae</taxon>
        <taxon>Poeae Chloroplast Group 2 (Poeae type)</taxon>
        <taxon>Loliodinae</taxon>
        <taxon>Loliinae</taxon>
        <taxon>Lolium</taxon>
    </lineage>
</organism>